<name>A0A348HG85_9GAMM</name>
<proteinExistence type="predicted"/>
<dbReference type="Proteomes" id="UP000267342">
    <property type="component" value="Chromosome"/>
</dbReference>
<sequence>MPTPFVHRAPLSLASALILALATQHAQAAMSIQPVVKDMPATEKPYQLVYVGDDASVQPNLRHSVYAASFGSTSGKAGEDRLNSDDPQLPLSERFAIEGYARFIQIKDDGSVTRWDVKDYPAVASAGENKHGSPQDFATFIQHYNTPAAKPLSVLNYLQPLHSIDYNTGKLMGQQTFIGRYVVWDMTKPTTAQSGYGALTADNVRVNAGSVFNNWKEVRVRQAKFSSDGDQIYGVVRSEEEDPGSKEFKADLTYFPTRDLFQNTALERKTIKNASSGHALFMANNVIYTGGRDFRKVDEVTGKVTRYALPKGMDFGEGSPAFLNMIVDDTHHRLYAVNSRDIDPEETGAKNYQEYLSKFADFAKAHRHGLYVFDIRPDNSLVLAHYQPMVQPIELVLTRDQKTLFVNDRMARTVNAYDAQSLRPQGSVETTCHNSNLAQGEGNALYVTSVYTYQLHLIGAGNRDCNSISKISYDLQ</sequence>
<evidence type="ECO:0000256" key="1">
    <source>
        <dbReference type="SAM" id="SignalP"/>
    </source>
</evidence>
<dbReference type="SUPFAM" id="SSF50974">
    <property type="entry name" value="Nitrous oxide reductase, N-terminal domain"/>
    <property type="match status" value="1"/>
</dbReference>
<gene>
    <name evidence="2" type="ORF">ZBT109_1891</name>
</gene>
<dbReference type="Gene3D" id="2.130.10.10">
    <property type="entry name" value="YVTN repeat-like/Quinoprotein amine dehydrogenase"/>
    <property type="match status" value="1"/>
</dbReference>
<keyword evidence="2" id="KW-0449">Lipoprotein</keyword>
<dbReference type="KEGG" id="zpl:ZBT109_1891"/>
<reference evidence="2 3" key="1">
    <citation type="submission" date="2018-09" db="EMBL/GenBank/DDBJ databases">
        <title>Zymobacter palmae IAM14233 (=T109) whole genome analysis.</title>
        <authorList>
            <person name="Yanase H."/>
        </authorList>
    </citation>
    <scope>NUCLEOTIDE SEQUENCE [LARGE SCALE GENOMIC DNA]</scope>
    <source>
        <strain evidence="2 3">IAM14233</strain>
    </source>
</reference>
<feature type="chain" id="PRO_5016683678" evidence="1">
    <location>
        <begin position="29"/>
        <end position="476"/>
    </location>
</feature>
<dbReference type="AlphaFoldDB" id="A0A348HG85"/>
<dbReference type="InterPro" id="IPR015943">
    <property type="entry name" value="WD40/YVTN_repeat-like_dom_sf"/>
</dbReference>
<keyword evidence="3" id="KW-1185">Reference proteome</keyword>
<accession>A0A348HG85</accession>
<organism evidence="2 3">
    <name type="scientific">Zymobacter palmae</name>
    <dbReference type="NCBI Taxonomy" id="33074"/>
    <lineage>
        <taxon>Bacteria</taxon>
        <taxon>Pseudomonadati</taxon>
        <taxon>Pseudomonadota</taxon>
        <taxon>Gammaproteobacteria</taxon>
        <taxon>Oceanospirillales</taxon>
        <taxon>Halomonadaceae</taxon>
        <taxon>Zymobacter group</taxon>
        <taxon>Zymobacter</taxon>
    </lineage>
</organism>
<dbReference type="EMBL" id="AP018933">
    <property type="protein sequence ID" value="BBG30637.1"/>
    <property type="molecule type" value="Genomic_DNA"/>
</dbReference>
<evidence type="ECO:0000313" key="2">
    <source>
        <dbReference type="EMBL" id="BBG30637.1"/>
    </source>
</evidence>
<protein>
    <submittedName>
        <fullName evidence="2">Lipoprotein</fullName>
    </submittedName>
</protein>
<keyword evidence="1" id="KW-0732">Signal</keyword>
<evidence type="ECO:0000313" key="3">
    <source>
        <dbReference type="Proteomes" id="UP000267342"/>
    </source>
</evidence>
<dbReference type="RefSeq" id="WP_027705171.1">
    <property type="nucleotide sequence ID" value="NZ_AP018933.1"/>
</dbReference>
<feature type="signal peptide" evidence="1">
    <location>
        <begin position="1"/>
        <end position="28"/>
    </location>
</feature>
<dbReference type="InterPro" id="IPR011045">
    <property type="entry name" value="N2O_reductase_N"/>
</dbReference>